<comment type="similarity">
    <text evidence="1">Belongs to the synembryn family.</text>
</comment>
<dbReference type="CDD" id="cd17742">
    <property type="entry name" value="BRCT_CHS5_like"/>
    <property type="match status" value="1"/>
</dbReference>
<dbReference type="GO" id="GO:0005085">
    <property type="term" value="F:guanyl-nucleotide exchange factor activity"/>
    <property type="evidence" value="ECO:0007669"/>
    <property type="project" value="UniProtKB-KW"/>
</dbReference>
<dbReference type="EMBL" id="LBBL01000064">
    <property type="protein sequence ID" value="KKF96086.1"/>
    <property type="molecule type" value="Genomic_DNA"/>
</dbReference>
<accession>A0A0F8B3D6</accession>
<feature type="region of interest" description="Disordered" evidence="4">
    <location>
        <begin position="365"/>
        <end position="392"/>
    </location>
</feature>
<feature type="compositionally biased region" description="Polar residues" evidence="4">
    <location>
        <begin position="930"/>
        <end position="941"/>
    </location>
</feature>
<evidence type="ECO:0000256" key="3">
    <source>
        <dbReference type="ARBA" id="ARBA00023186"/>
    </source>
</evidence>
<evidence type="ECO:0000256" key="2">
    <source>
        <dbReference type="ARBA" id="ARBA00022658"/>
    </source>
</evidence>
<feature type="compositionally biased region" description="Basic and acidic residues" evidence="4">
    <location>
        <begin position="994"/>
        <end position="1003"/>
    </location>
</feature>
<dbReference type="PANTHER" id="PTHR47351:SF1">
    <property type="entry name" value="CHITIN BIOSYNTHESIS PROTEIN CHS5"/>
    <property type="match status" value="1"/>
</dbReference>
<reference evidence="7 8" key="1">
    <citation type="submission" date="2015-04" db="EMBL/GenBank/DDBJ databases">
        <title>Genome sequence of Ceratocystis platani, a major pathogen of plane trees.</title>
        <authorList>
            <person name="Belbahri L."/>
        </authorList>
    </citation>
    <scope>NUCLEOTIDE SEQUENCE [LARGE SCALE GENOMIC DNA]</scope>
    <source>
        <strain evidence="7 8">CFO</strain>
    </source>
</reference>
<dbReference type="AlphaFoldDB" id="A0A0F8B3D6"/>
<dbReference type="CDD" id="cd00063">
    <property type="entry name" value="FN3"/>
    <property type="match status" value="1"/>
</dbReference>
<feature type="domain" description="Fibronectin type-III" evidence="6">
    <location>
        <begin position="740"/>
        <end position="834"/>
    </location>
</feature>
<sequence>MSLNIPAKPSDISTILNTLEAQGSKSDDDALLKQLHLLTRTTKASELGALLSENAINIISKIAFVKGKPTLRRRAALRCLNNILVLQPTLRRYFTEKGHVLSVIDLLAEGDEEDELPCASLMMFSLVGTGLDLGPQLEKGKLVNAISKAVTRHARTSNVPTADPSSPGSAILKLLSTLALMYEKQVDKFSPTTSPLFDLLTKVAIPKDDPLQPPVTLLINCLFAIPLPNNYTYSKESVARLIELLELGLAAYEKDNTKTTLNIYFELAERSPQAFVTVVGFGNAAGFLASKGIKMSESEINQNNNGPSYAINPITGQRLDMEDVSDLPEMTDEEKEREAERLFVLFERLRGTGVVDIENPVTKAKQEGRFEELPDDYEEDEDTKKQSYATDASKKKTKKRYIIPTAVSTPPRRDPYMFPKAREWATAVGIGTPVSLRPFKLVLPPHLRGVGFAPKYSPLPTIRSTDMPVYFSALEHPMSAYHMLKYERKLATHSLFLYVHVGVTAQPVVRNYVERWVRDAIWAAMQEKGYSNTGRVLPEGEMPPGVTPPNQDMCGTLLVKITNPSKIVTLKRSQSLEIGRHVVQTVLRELAAQAHPNRLLQPVQFPADFLPHYKKKALLAQIEKEWEEESKGMPRVKSVEEKLADAIADKENFYTISKYSLSSLNMLVSLTVGKVDAGVTVLLTPDKRLIEFPSILLPPGISSGSIVDITVSRNTGSESASDKAFQSLQDRIYGCFGASEPTTPVLRCRNATQTSVVLEWDPIHLATAELVSLSLYRNGQKAGNIPRPLEMHSTKISGLAVDTAYTFHLVLRTTAGTYSSEQVTVRTHKMTDLSGITITAGAMPPNFREALTAAVERIGAKLVDSVRIDTTHFVTTEGRGVAWEKAVENNIPVVRPEWVEACERSGRILGVTKFYLDAVRTGPPMGSTPPAATQQHTQSNRSSVGPASTSGVSASASPAPRSSQKPLPQEPSSENKDTTTAADAATPAEANSDSGRDEERDKPTVVVIFAAKSGGETGTDD</sequence>
<dbReference type="InterPro" id="IPR052827">
    <property type="entry name" value="CHS_Export/Cell_Fusion_Reg"/>
</dbReference>
<organism evidence="7 8">
    <name type="scientific">Ceratocystis fimbriata f. sp. platani</name>
    <dbReference type="NCBI Taxonomy" id="88771"/>
    <lineage>
        <taxon>Eukaryota</taxon>
        <taxon>Fungi</taxon>
        <taxon>Dikarya</taxon>
        <taxon>Ascomycota</taxon>
        <taxon>Pezizomycotina</taxon>
        <taxon>Sordariomycetes</taxon>
        <taxon>Hypocreomycetidae</taxon>
        <taxon>Microascales</taxon>
        <taxon>Ceratocystidaceae</taxon>
        <taxon>Ceratocystis</taxon>
    </lineage>
</organism>
<protein>
    <submittedName>
        <fullName evidence="7">Cell fusion protein cfr1</fullName>
    </submittedName>
</protein>
<dbReference type="SUPFAM" id="SSF52113">
    <property type="entry name" value="BRCT domain"/>
    <property type="match status" value="1"/>
</dbReference>
<dbReference type="PROSITE" id="PS50172">
    <property type="entry name" value="BRCT"/>
    <property type="match status" value="1"/>
</dbReference>
<dbReference type="Proteomes" id="UP000034841">
    <property type="component" value="Unassembled WGS sequence"/>
</dbReference>
<dbReference type="SUPFAM" id="SSF49265">
    <property type="entry name" value="Fibronectin type III"/>
    <property type="match status" value="1"/>
</dbReference>
<keyword evidence="2" id="KW-0344">Guanine-nucleotide releasing factor</keyword>
<dbReference type="SMART" id="SM00292">
    <property type="entry name" value="BRCT"/>
    <property type="match status" value="1"/>
</dbReference>
<dbReference type="PANTHER" id="PTHR47351">
    <property type="entry name" value="CHITIN BIOSYNTHESIS PROTEIN CHS5"/>
    <property type="match status" value="1"/>
</dbReference>
<dbReference type="InterPro" id="IPR036420">
    <property type="entry name" value="BRCT_dom_sf"/>
</dbReference>
<dbReference type="Pfam" id="PF10165">
    <property type="entry name" value="Ric8"/>
    <property type="match status" value="2"/>
</dbReference>
<feature type="compositionally biased region" description="Low complexity" evidence="4">
    <location>
        <begin position="942"/>
        <end position="963"/>
    </location>
</feature>
<keyword evidence="8" id="KW-1185">Reference proteome</keyword>
<dbReference type="GO" id="GO:0034044">
    <property type="term" value="C:exomer complex"/>
    <property type="evidence" value="ECO:0007669"/>
    <property type="project" value="TreeGrafter"/>
</dbReference>
<name>A0A0F8B3D6_CERFI</name>
<evidence type="ECO:0000259" key="5">
    <source>
        <dbReference type="PROSITE" id="PS50172"/>
    </source>
</evidence>
<dbReference type="GO" id="GO:0000747">
    <property type="term" value="P:conjugation with cellular fusion"/>
    <property type="evidence" value="ECO:0007669"/>
    <property type="project" value="TreeGrafter"/>
</dbReference>
<dbReference type="Pfam" id="PF16893">
    <property type="entry name" value="fn3_2"/>
    <property type="match status" value="1"/>
</dbReference>
<proteinExistence type="inferred from homology"/>
<comment type="caution">
    <text evidence="7">The sequence shown here is derived from an EMBL/GenBank/DDBJ whole genome shotgun (WGS) entry which is preliminary data.</text>
</comment>
<feature type="region of interest" description="Disordered" evidence="4">
    <location>
        <begin position="921"/>
        <end position="1021"/>
    </location>
</feature>
<dbReference type="GO" id="GO:0046983">
    <property type="term" value="F:protein dimerization activity"/>
    <property type="evidence" value="ECO:0007669"/>
    <property type="project" value="InterPro"/>
</dbReference>
<dbReference type="PROSITE" id="PS50853">
    <property type="entry name" value="FN3"/>
    <property type="match status" value="1"/>
</dbReference>
<evidence type="ECO:0000259" key="6">
    <source>
        <dbReference type="PROSITE" id="PS50853"/>
    </source>
</evidence>
<evidence type="ECO:0000313" key="8">
    <source>
        <dbReference type="Proteomes" id="UP000034841"/>
    </source>
</evidence>
<dbReference type="InterPro" id="IPR031673">
    <property type="entry name" value="Chs5_N"/>
</dbReference>
<dbReference type="CDD" id="cd13945">
    <property type="entry name" value="Chs5_N"/>
    <property type="match status" value="1"/>
</dbReference>
<gene>
    <name evidence="7" type="primary">cfr1</name>
    <name evidence="7" type="ORF">CFO_g1563</name>
</gene>
<dbReference type="GO" id="GO:0006893">
    <property type="term" value="P:Golgi to plasma membrane transport"/>
    <property type="evidence" value="ECO:0007669"/>
    <property type="project" value="TreeGrafter"/>
</dbReference>
<dbReference type="Pfam" id="PF16892">
    <property type="entry name" value="CHS5_N"/>
    <property type="match status" value="1"/>
</dbReference>
<dbReference type="Gene3D" id="2.60.40.10">
    <property type="entry name" value="Immunoglobulins"/>
    <property type="match status" value="1"/>
</dbReference>
<dbReference type="InterPro" id="IPR001357">
    <property type="entry name" value="BRCT_dom"/>
</dbReference>
<dbReference type="Gene3D" id="3.40.50.10190">
    <property type="entry name" value="BRCT domain"/>
    <property type="match status" value="1"/>
</dbReference>
<dbReference type="InterPro" id="IPR031669">
    <property type="entry name" value="Fn3_2"/>
</dbReference>
<dbReference type="Gene3D" id="6.20.120.50">
    <property type="match status" value="1"/>
</dbReference>
<evidence type="ECO:0000313" key="7">
    <source>
        <dbReference type="EMBL" id="KKF96086.1"/>
    </source>
</evidence>
<dbReference type="InterPro" id="IPR013783">
    <property type="entry name" value="Ig-like_fold"/>
</dbReference>
<dbReference type="FunFam" id="2.60.40.10:FF:000453">
    <property type="entry name" value="Chitin biosynthesis protein CHS5"/>
    <property type="match status" value="1"/>
</dbReference>
<dbReference type="InterPro" id="IPR036116">
    <property type="entry name" value="FN3_sf"/>
</dbReference>
<evidence type="ECO:0000256" key="1">
    <source>
        <dbReference type="ARBA" id="ARBA00009049"/>
    </source>
</evidence>
<dbReference type="GO" id="GO:0005802">
    <property type="term" value="C:trans-Golgi network"/>
    <property type="evidence" value="ECO:0007669"/>
    <property type="project" value="TreeGrafter"/>
</dbReference>
<feature type="domain" description="BRCT" evidence="5">
    <location>
        <begin position="828"/>
        <end position="916"/>
    </location>
</feature>
<dbReference type="OrthoDB" id="5585685at2759"/>
<keyword evidence="3" id="KW-0143">Chaperone</keyword>
<evidence type="ECO:0000256" key="4">
    <source>
        <dbReference type="SAM" id="MobiDB-lite"/>
    </source>
</evidence>
<dbReference type="InterPro" id="IPR019318">
    <property type="entry name" value="Gua_nucleotide_exch_fac_Ric8"/>
</dbReference>
<dbReference type="Pfam" id="PF12738">
    <property type="entry name" value="PTCB-BRCT"/>
    <property type="match status" value="1"/>
</dbReference>
<dbReference type="InterPro" id="IPR003961">
    <property type="entry name" value="FN3_dom"/>
</dbReference>